<dbReference type="InterPro" id="IPR035952">
    <property type="entry name" value="Rhomboid-like_sf"/>
</dbReference>
<dbReference type="GO" id="GO:0016020">
    <property type="term" value="C:membrane"/>
    <property type="evidence" value="ECO:0007669"/>
    <property type="project" value="UniProtKB-SubCell"/>
</dbReference>
<feature type="transmembrane region" description="Helical" evidence="6">
    <location>
        <begin position="18"/>
        <end position="42"/>
    </location>
</feature>
<feature type="transmembrane region" description="Helical" evidence="6">
    <location>
        <begin position="62"/>
        <end position="80"/>
    </location>
</feature>
<evidence type="ECO:0000256" key="4">
    <source>
        <dbReference type="ARBA" id="ARBA00023136"/>
    </source>
</evidence>
<evidence type="ECO:0000313" key="7">
    <source>
        <dbReference type="EMBL" id="ABK24379.1"/>
    </source>
</evidence>
<dbReference type="SUPFAM" id="SSF144091">
    <property type="entry name" value="Rhomboid-like"/>
    <property type="match status" value="1"/>
</dbReference>
<dbReference type="AlphaFoldDB" id="A9NUR8"/>
<dbReference type="Pfam" id="PF08551">
    <property type="entry name" value="DUF1751"/>
    <property type="match status" value="1"/>
</dbReference>
<evidence type="ECO:0000256" key="6">
    <source>
        <dbReference type="SAM" id="Phobius"/>
    </source>
</evidence>
<protein>
    <recommendedName>
        <fullName evidence="8">Peptidase S54 rhomboid domain-containing protein</fullName>
    </recommendedName>
</protein>
<dbReference type="PANTHER" id="PTHR13377">
    <property type="entry name" value="PLACENTAL PROTEIN 6"/>
    <property type="match status" value="1"/>
</dbReference>
<name>A9NUR8_PICSI</name>
<proteinExistence type="evidence at transcript level"/>
<feature type="compositionally biased region" description="Basic and acidic residues" evidence="5">
    <location>
        <begin position="296"/>
        <end position="308"/>
    </location>
</feature>
<feature type="transmembrane region" description="Helical" evidence="6">
    <location>
        <begin position="92"/>
        <end position="114"/>
    </location>
</feature>
<evidence type="ECO:0000256" key="5">
    <source>
        <dbReference type="SAM" id="MobiDB-lite"/>
    </source>
</evidence>
<evidence type="ECO:0000256" key="3">
    <source>
        <dbReference type="ARBA" id="ARBA00022989"/>
    </source>
</evidence>
<feature type="transmembrane region" description="Helical" evidence="6">
    <location>
        <begin position="160"/>
        <end position="176"/>
    </location>
</feature>
<dbReference type="Gene3D" id="1.20.1540.10">
    <property type="entry name" value="Rhomboid-like"/>
    <property type="match status" value="1"/>
</dbReference>
<dbReference type="GO" id="GO:0006890">
    <property type="term" value="P:retrograde vesicle-mediated transport, Golgi to endoplasmic reticulum"/>
    <property type="evidence" value="ECO:0007669"/>
    <property type="project" value="InterPro"/>
</dbReference>
<dbReference type="InterPro" id="IPR013861">
    <property type="entry name" value="TMEM115/Pdh1/Rbl19"/>
</dbReference>
<evidence type="ECO:0008006" key="8">
    <source>
        <dbReference type="Google" id="ProtNLM"/>
    </source>
</evidence>
<feature type="transmembrane region" description="Helical" evidence="6">
    <location>
        <begin position="120"/>
        <end position="139"/>
    </location>
</feature>
<keyword evidence="3 6" id="KW-1133">Transmembrane helix</keyword>
<feature type="region of interest" description="Disordered" evidence="5">
    <location>
        <begin position="268"/>
        <end position="308"/>
    </location>
</feature>
<dbReference type="EMBL" id="EF085071">
    <property type="protein sequence ID" value="ABK24379.1"/>
    <property type="molecule type" value="mRNA"/>
</dbReference>
<sequence length="308" mass="34475">MEGGTILFSGFTRLCKGLAAVLVIVYVISQLVPPTIDYLALIPGKTVPFAWNLLTAGYLEQSIFGLILNIACLLFSGKLLEPVWGPREFLKFIAAVNFSTSISIFFTAILLFYITGRDEFLYTPLSGFHGVLSGFLVGVKQIMPYQEITAFHVFKMQAKWLPSLMVLVSIVVSFLTTESMLYLPFVIFGTYWSWLYLRYFQRNPETNLKGHRSDDFAFSTFFPGFLRPIIDAFASICQKLFCGNAQSSSDEQDSYVLSGISLPVSDPIEASRRRQRGARALEERLGTTKDEEEAVGGDRSHEDASEIV</sequence>
<accession>A9NUR8</accession>
<dbReference type="PANTHER" id="PTHR13377:SF3">
    <property type="entry name" value="TRANSMEMBRANE PROTEIN 115"/>
    <property type="match status" value="1"/>
</dbReference>
<feature type="transmembrane region" description="Helical" evidence="6">
    <location>
        <begin position="182"/>
        <end position="200"/>
    </location>
</feature>
<evidence type="ECO:0000256" key="1">
    <source>
        <dbReference type="ARBA" id="ARBA00004141"/>
    </source>
</evidence>
<keyword evidence="2 6" id="KW-0812">Transmembrane</keyword>
<dbReference type="SMART" id="SM01160">
    <property type="entry name" value="DUF1751"/>
    <property type="match status" value="1"/>
</dbReference>
<comment type="subcellular location">
    <subcellularLocation>
        <location evidence="1">Membrane</location>
        <topology evidence="1">Multi-pass membrane protein</topology>
    </subcellularLocation>
</comment>
<keyword evidence="4 6" id="KW-0472">Membrane</keyword>
<reference evidence="7" key="1">
    <citation type="journal article" date="2008" name="BMC Genomics">
        <title>A conifer genomics resource of 200,000 spruce (Picea spp.) ESTs and 6,464 high-quality, sequence-finished full-length cDNAs for Sitka spruce (Picea sitchensis).</title>
        <authorList>
            <person name="Ralph S.G."/>
            <person name="Chun H.J."/>
            <person name="Kolosova N."/>
            <person name="Cooper D."/>
            <person name="Oddy C."/>
            <person name="Ritland C.E."/>
            <person name="Kirkpatrick R."/>
            <person name="Moore R."/>
            <person name="Barber S."/>
            <person name="Holt R.A."/>
            <person name="Jones S.J."/>
            <person name="Marra M.A."/>
            <person name="Douglas C.J."/>
            <person name="Ritland K."/>
            <person name="Bohlmann J."/>
        </authorList>
    </citation>
    <scope>NUCLEOTIDE SEQUENCE</scope>
    <source>
        <tissue evidence="7">Green portion of the leader tissue</tissue>
    </source>
</reference>
<dbReference type="GO" id="GO:0005794">
    <property type="term" value="C:Golgi apparatus"/>
    <property type="evidence" value="ECO:0007669"/>
    <property type="project" value="TreeGrafter"/>
</dbReference>
<organism evidence="7">
    <name type="scientific">Picea sitchensis</name>
    <name type="common">Sitka spruce</name>
    <name type="synonym">Pinus sitchensis</name>
    <dbReference type="NCBI Taxonomy" id="3332"/>
    <lineage>
        <taxon>Eukaryota</taxon>
        <taxon>Viridiplantae</taxon>
        <taxon>Streptophyta</taxon>
        <taxon>Embryophyta</taxon>
        <taxon>Tracheophyta</taxon>
        <taxon>Spermatophyta</taxon>
        <taxon>Pinopsida</taxon>
        <taxon>Pinidae</taxon>
        <taxon>Conifers I</taxon>
        <taxon>Pinales</taxon>
        <taxon>Pinaceae</taxon>
        <taxon>Picea</taxon>
    </lineage>
</organism>
<feature type="compositionally biased region" description="Basic and acidic residues" evidence="5">
    <location>
        <begin position="279"/>
        <end position="289"/>
    </location>
</feature>
<dbReference type="FunFam" id="1.20.1540.10:FF:000004">
    <property type="entry name" value="Transmembrane protein 115"/>
    <property type="match status" value="1"/>
</dbReference>
<evidence type="ECO:0000256" key="2">
    <source>
        <dbReference type="ARBA" id="ARBA00022692"/>
    </source>
</evidence>